<feature type="region of interest" description="Disordered" evidence="1">
    <location>
        <begin position="1"/>
        <end position="68"/>
    </location>
</feature>
<accession>A0A6G1L0U0</accession>
<gene>
    <name evidence="2" type="ORF">EJ03DRAFT_353911</name>
</gene>
<sequence length="149" mass="15727">MHALHLHGYIPLKDCDSTAQRPDTPRPSTTPEPHKRPKTRQRRHSLTLRRPSKHVPANPPPPPPPPPVIANAAAFAANSQHAKTEWGGICASVGSPTGFGTVTTITALRDEGRDGEGLRSPRSPLNSARLGELGGKVKAILGGGKGVGR</sequence>
<proteinExistence type="predicted"/>
<evidence type="ECO:0000313" key="2">
    <source>
        <dbReference type="EMBL" id="KAF2766541.1"/>
    </source>
</evidence>
<name>A0A6G1L0U0_9PEZI</name>
<feature type="compositionally biased region" description="Basic residues" evidence="1">
    <location>
        <begin position="35"/>
        <end position="53"/>
    </location>
</feature>
<keyword evidence="3" id="KW-1185">Reference proteome</keyword>
<dbReference type="EMBL" id="ML995870">
    <property type="protein sequence ID" value="KAF2766541.1"/>
    <property type="molecule type" value="Genomic_DNA"/>
</dbReference>
<evidence type="ECO:0000313" key="3">
    <source>
        <dbReference type="Proteomes" id="UP000799436"/>
    </source>
</evidence>
<reference evidence="2" key="1">
    <citation type="journal article" date="2020" name="Stud. Mycol.">
        <title>101 Dothideomycetes genomes: a test case for predicting lifestyles and emergence of pathogens.</title>
        <authorList>
            <person name="Haridas S."/>
            <person name="Albert R."/>
            <person name="Binder M."/>
            <person name="Bloem J."/>
            <person name="Labutti K."/>
            <person name="Salamov A."/>
            <person name="Andreopoulos B."/>
            <person name="Baker S."/>
            <person name="Barry K."/>
            <person name="Bills G."/>
            <person name="Bluhm B."/>
            <person name="Cannon C."/>
            <person name="Castanera R."/>
            <person name="Culley D."/>
            <person name="Daum C."/>
            <person name="Ezra D."/>
            <person name="Gonzalez J."/>
            <person name="Henrissat B."/>
            <person name="Kuo A."/>
            <person name="Liang C."/>
            <person name="Lipzen A."/>
            <person name="Lutzoni F."/>
            <person name="Magnuson J."/>
            <person name="Mondo S."/>
            <person name="Nolan M."/>
            <person name="Ohm R."/>
            <person name="Pangilinan J."/>
            <person name="Park H.-J."/>
            <person name="Ramirez L."/>
            <person name="Alfaro M."/>
            <person name="Sun H."/>
            <person name="Tritt A."/>
            <person name="Yoshinaga Y."/>
            <person name="Zwiers L.-H."/>
            <person name="Turgeon B."/>
            <person name="Goodwin S."/>
            <person name="Spatafora J."/>
            <person name="Crous P."/>
            <person name="Grigoriev I."/>
        </authorList>
    </citation>
    <scope>NUCLEOTIDE SEQUENCE</scope>
    <source>
        <strain evidence="2">CBS 116005</strain>
    </source>
</reference>
<feature type="compositionally biased region" description="Polar residues" evidence="1">
    <location>
        <begin position="17"/>
        <end position="31"/>
    </location>
</feature>
<dbReference type="Proteomes" id="UP000799436">
    <property type="component" value="Unassembled WGS sequence"/>
</dbReference>
<protein>
    <submittedName>
        <fullName evidence="2">Uncharacterized protein</fullName>
    </submittedName>
</protein>
<dbReference type="OrthoDB" id="10531671at2759"/>
<evidence type="ECO:0000256" key="1">
    <source>
        <dbReference type="SAM" id="MobiDB-lite"/>
    </source>
</evidence>
<organism evidence="2 3">
    <name type="scientific">Teratosphaeria nubilosa</name>
    <dbReference type="NCBI Taxonomy" id="161662"/>
    <lineage>
        <taxon>Eukaryota</taxon>
        <taxon>Fungi</taxon>
        <taxon>Dikarya</taxon>
        <taxon>Ascomycota</taxon>
        <taxon>Pezizomycotina</taxon>
        <taxon>Dothideomycetes</taxon>
        <taxon>Dothideomycetidae</taxon>
        <taxon>Mycosphaerellales</taxon>
        <taxon>Teratosphaeriaceae</taxon>
        <taxon>Teratosphaeria</taxon>
    </lineage>
</organism>
<dbReference type="AlphaFoldDB" id="A0A6G1L0U0"/>
<feature type="compositionally biased region" description="Pro residues" evidence="1">
    <location>
        <begin position="57"/>
        <end position="68"/>
    </location>
</feature>